<dbReference type="GO" id="GO:0035516">
    <property type="term" value="F:broad specificity oxidative DNA demethylase activity"/>
    <property type="evidence" value="ECO:0007669"/>
    <property type="project" value="TreeGrafter"/>
</dbReference>
<sequence length="574" mass="64776">MSKKRKGSEITQGDGGKARKLRIDQDEQNDTASSSHGDDSPQPIQGDEEARGQPPAWADSRHSLCSALPWFRSVQGGSYQSNKLCYGFLLDRDGGPLDYIDDEIVITRVGGDCKLDADGNLKQHKNQDESTRVVESLRESWMCLQAGCERFWTLKSGSTPSNLAYNAVFLDSREKSDDQIQPKFSLVPNLLADLSEYPDTSTHRVAWRGVVCPKCDKCISRTRWNRWVCNDPSDNNNNNNNSQNPGTCQWAMTMSMPVFSIRSVLADHEIGVTKRGIRTDKDALIQPKCFFTKPYQIVTYDLGDIGKIVHFSANRSTLKRLNGPNELFKRLQEVDLGLRRYPVKGQSADEMLTAHFAVNFGMPYKYVISVDSKGFDEAPAEIMYALGRLDWATKKAVGTEARESNELLAVGYFEDMSMGFHDDGEDSLGPSIATLSLGSQATMRFRLKKKYYNGSAANNAVLPGCEFFEERQKLKEENDNGKLDDDEYSIRCMKLTNQVTRREARDLITLDLHHGDMVVMNGSLLQKYYEHSVTSEGKLRYALTARHVLEEKLTVEERANGRYQFTEDQIYDGE</sequence>
<gene>
    <name evidence="4" type="ORF">TCE0_015f02895</name>
</gene>
<dbReference type="PANTHER" id="PTHR31573:SF4">
    <property type="entry name" value="FE2OG DIOXYGENASE DOMAIN-CONTAINING PROTEIN"/>
    <property type="match status" value="1"/>
</dbReference>
<accession>A0A6V8H1V4</accession>
<protein>
    <recommendedName>
        <fullName evidence="3">Fe2OG dioxygenase domain-containing protein</fullName>
    </recommendedName>
</protein>
<dbReference type="SUPFAM" id="SSF51197">
    <property type="entry name" value="Clavaminate synthase-like"/>
    <property type="match status" value="1"/>
</dbReference>
<comment type="caution">
    <text evidence="4">The sequence shown here is derived from an EMBL/GenBank/DDBJ whole genome shotgun (WGS) entry which is preliminary data.</text>
</comment>
<feature type="binding site" evidence="1">
    <location>
        <position position="421"/>
    </location>
    <ligand>
        <name>2-oxoglutarate</name>
        <dbReference type="ChEBI" id="CHEBI:16810"/>
    </ligand>
</feature>
<dbReference type="InterPro" id="IPR037151">
    <property type="entry name" value="AlkB-like_sf"/>
</dbReference>
<dbReference type="InterPro" id="IPR032852">
    <property type="entry name" value="ALKBH2"/>
</dbReference>
<dbReference type="PANTHER" id="PTHR31573">
    <property type="entry name" value="ALPHA-KETOGLUTARATE-DEPENDENT DIOXYGENASE ALKB HOMOLOG 2"/>
    <property type="match status" value="1"/>
</dbReference>
<dbReference type="PROSITE" id="PS51471">
    <property type="entry name" value="FE2OG_OXY"/>
    <property type="match status" value="1"/>
</dbReference>
<dbReference type="GO" id="GO:0006307">
    <property type="term" value="P:DNA alkylation repair"/>
    <property type="evidence" value="ECO:0007669"/>
    <property type="project" value="TreeGrafter"/>
</dbReference>
<feature type="region of interest" description="Disordered" evidence="2">
    <location>
        <begin position="1"/>
        <end position="58"/>
    </location>
</feature>
<evidence type="ECO:0000313" key="4">
    <source>
        <dbReference type="EMBL" id="GAM34963.1"/>
    </source>
</evidence>
<organism evidence="4 5">
    <name type="scientific">Talaromyces pinophilus</name>
    <name type="common">Penicillium pinophilum</name>
    <dbReference type="NCBI Taxonomy" id="128442"/>
    <lineage>
        <taxon>Eukaryota</taxon>
        <taxon>Fungi</taxon>
        <taxon>Dikarya</taxon>
        <taxon>Ascomycota</taxon>
        <taxon>Pezizomycotina</taxon>
        <taxon>Eurotiomycetes</taxon>
        <taxon>Eurotiomycetidae</taxon>
        <taxon>Eurotiales</taxon>
        <taxon>Trichocomaceae</taxon>
        <taxon>Talaromyces</taxon>
        <taxon>Talaromyces sect. Talaromyces</taxon>
    </lineage>
</organism>
<evidence type="ECO:0000256" key="1">
    <source>
        <dbReference type="PIRSR" id="PIRSR632852-1"/>
    </source>
</evidence>
<feature type="binding site" evidence="1">
    <location>
        <position position="531"/>
    </location>
    <ligand>
        <name>2-oxoglutarate</name>
        <dbReference type="ChEBI" id="CHEBI:16810"/>
    </ligand>
</feature>
<dbReference type="EMBL" id="DF933811">
    <property type="protein sequence ID" value="GAM34963.1"/>
    <property type="molecule type" value="Genomic_DNA"/>
</dbReference>
<keyword evidence="5" id="KW-1185">Reference proteome</keyword>
<feature type="domain" description="Fe2OG dioxygenase" evidence="3">
    <location>
        <begin position="403"/>
        <end position="549"/>
    </location>
</feature>
<dbReference type="AlphaFoldDB" id="A0A6V8H1V4"/>
<evidence type="ECO:0000313" key="5">
    <source>
        <dbReference type="Proteomes" id="UP000053095"/>
    </source>
</evidence>
<dbReference type="Gene3D" id="2.60.120.590">
    <property type="entry name" value="Alpha-ketoglutarate-dependent dioxygenase AlkB-like"/>
    <property type="match status" value="1"/>
</dbReference>
<dbReference type="Proteomes" id="UP000053095">
    <property type="component" value="Unassembled WGS sequence"/>
</dbReference>
<reference evidence="5" key="1">
    <citation type="journal article" date="2015" name="Genome Announc.">
        <title>Draft genome sequence of Talaromyces cellulolyticus strain Y-94, a source of lignocellulosic biomass-degrading enzymes.</title>
        <authorList>
            <person name="Fujii T."/>
            <person name="Koike H."/>
            <person name="Sawayama S."/>
            <person name="Yano S."/>
            <person name="Inoue H."/>
        </authorList>
    </citation>
    <scope>NUCLEOTIDE SEQUENCE [LARGE SCALE GENOMIC DNA]</scope>
    <source>
        <strain evidence="5">Y-94</strain>
    </source>
</reference>
<proteinExistence type="predicted"/>
<feature type="binding site" evidence="1">
    <location>
        <position position="540"/>
    </location>
    <ligand>
        <name>2-oxoglutarate</name>
        <dbReference type="ChEBI" id="CHEBI:16810"/>
    </ligand>
</feature>
<dbReference type="InterPro" id="IPR027450">
    <property type="entry name" value="AlkB-like"/>
</dbReference>
<feature type="binding site" evidence="1">
    <location>
        <position position="546"/>
    </location>
    <ligand>
        <name>2-oxoglutarate</name>
        <dbReference type="ChEBI" id="CHEBI:16810"/>
    </ligand>
</feature>
<dbReference type="Pfam" id="PF13532">
    <property type="entry name" value="2OG-FeII_Oxy_2"/>
    <property type="match status" value="1"/>
</dbReference>
<name>A0A6V8H1V4_TALPI</name>
<dbReference type="InterPro" id="IPR005123">
    <property type="entry name" value="Oxoglu/Fe-dep_dioxygenase_dom"/>
</dbReference>
<feature type="binding site" evidence="1">
    <location>
        <position position="544"/>
    </location>
    <ligand>
        <name>2-oxoglutarate</name>
        <dbReference type="ChEBI" id="CHEBI:16810"/>
    </ligand>
</feature>
<evidence type="ECO:0000259" key="3">
    <source>
        <dbReference type="PROSITE" id="PS51471"/>
    </source>
</evidence>
<dbReference type="GO" id="GO:0008198">
    <property type="term" value="F:ferrous iron binding"/>
    <property type="evidence" value="ECO:0007669"/>
    <property type="project" value="TreeGrafter"/>
</dbReference>
<evidence type="ECO:0000256" key="2">
    <source>
        <dbReference type="SAM" id="MobiDB-lite"/>
    </source>
</evidence>
<dbReference type="GO" id="GO:0051747">
    <property type="term" value="F:cytosine C-5 DNA demethylase activity"/>
    <property type="evidence" value="ECO:0007669"/>
    <property type="project" value="TreeGrafter"/>
</dbReference>